<dbReference type="GO" id="GO:0032549">
    <property type="term" value="F:ribonucleoside binding"/>
    <property type="evidence" value="ECO:0007669"/>
    <property type="project" value="InterPro"/>
</dbReference>
<evidence type="ECO:0000256" key="11">
    <source>
        <dbReference type="RuleBase" id="RU363031"/>
    </source>
</evidence>
<accession>D8M9S0</accession>
<keyword evidence="9" id="KW-0539">Nucleus</keyword>
<dbReference type="OrthoDB" id="10248617at2759"/>
<evidence type="ECO:0000259" key="16">
    <source>
        <dbReference type="Pfam" id="PF04565"/>
    </source>
</evidence>
<dbReference type="OMA" id="LAYCSWC"/>
<dbReference type="Gene3D" id="2.40.50.150">
    <property type="match status" value="1"/>
</dbReference>
<dbReference type="EMBL" id="FN668689">
    <property type="protein sequence ID" value="CBK24809.2"/>
    <property type="molecule type" value="Genomic_DNA"/>
</dbReference>
<comment type="similarity">
    <text evidence="2 10">Belongs to the RNA polymerase beta chain family.</text>
</comment>
<dbReference type="FunCoup" id="D8M9S0">
    <property type="interactions" value="449"/>
</dbReference>
<dbReference type="Gene3D" id="3.90.1110.10">
    <property type="entry name" value="RNA polymerase Rpb2, domain 2"/>
    <property type="match status" value="1"/>
</dbReference>
<sequence>MEANKEIRSDVNHKFFVRYEKIEVGEPMVLEDSSIINNKITPMECRKRSLTYSAPIFADIIYTLGDKIIRKKVRIGQIPIMLHSCKCVLRNKSPAELAAMQECLYDPGGYFIVKGNEKVLLSGEQMSKNRVLCDINDDGTIVVNVTSSTAERKSRCYVLEKKGKLYLKHNVFTKDIPICIAFRCMGIESDQEIMALIGNEPKYRTYFNQSIEEAHELGIFTQQQALKWVGSLVSMRKGRWSRKRSAEEEGREVFNTTILCHVPVVRYDFWPKCVYLAYMTRECLQCIFDHSLLSDKDYYGNKRIETAGDLMSLLFEDLFKMYNAKVKEFVNKSLQKTTRVNAFDVVPVMQQFHDIITNGCVNAIKSGNWVLKRFHIDRKGVAEPVTRLSYIAAIGHMTRIRSHVEKAQKISGPRALQPSQFGMVCPSDTPEGEQCGLVKSLTILAYITIDQDEKALRQVAYDLGVLDVGLFGAEELYARPASLVFLNGGLLGVHSQPQALVRGVRQLRRRGLLGAFVSVYYDRIRRCVHLSCDGGRICRPLLVLNRETGRPFLTKAHTDGIRRGTITIQELVRAGVIEYIDVNEENSCLIAVTDKDITPAHTHMEIDPVSILGIVASLIPYPDHNQSPRNTYQCAMGKQAIGTVACNQQQRVDVSPLNVMVYPMMPMVRSRVLDLLHFSQLPAGQNAMVAVMSYSGYDIEDAVVLNRASIDRGYGRVVISKKQVFSLKKYPNGSSDLIKGPPRREDQKNIDDHTWNRLFEPYKALGSDGIVESGVPIHPGDIMVNKHVPMDTGSFGADRDQLRAAPVKYKESGGYVDKVLITTTDNEYFVIKTMVRDMRRPELGDKFSSRHGQKGVVGLITGQENLPFSTAGIYPDMIMNPHGFPSRMTVGKMMELLAGKAGLWDGERKFGTIFGGTDIEDCAEELIRHGFNYSGKDLFYSGITGEPLRAYIFTGPVYYQRLKHMVKDKVFARAKGPRMALTHQPTQGRSRDGGLRVGEMERDCLVAHGTSMLLIERLLLSSDPFLSGANIASRASMCRRFAFRMRVNCCSRNCSR</sequence>
<dbReference type="GO" id="GO:0005634">
    <property type="term" value="C:nucleus"/>
    <property type="evidence" value="ECO:0007669"/>
    <property type="project" value="UniProtKB-SubCell"/>
</dbReference>
<dbReference type="Pfam" id="PF04560">
    <property type="entry name" value="RNA_pol_Rpb2_7"/>
    <property type="match status" value="1"/>
</dbReference>
<feature type="domain" description="RNA polymerase Rpb2" evidence="18">
    <location>
        <begin position="569"/>
        <end position="600"/>
    </location>
</feature>
<evidence type="ECO:0000313" key="20">
    <source>
        <dbReference type="Proteomes" id="UP000008312"/>
    </source>
</evidence>
<comment type="catalytic activity">
    <reaction evidence="11">
        <text>RNA(n) + a ribonucleoside 5'-triphosphate = RNA(n+1) + diphosphate</text>
        <dbReference type="Rhea" id="RHEA:21248"/>
        <dbReference type="Rhea" id="RHEA-COMP:14527"/>
        <dbReference type="Rhea" id="RHEA-COMP:17342"/>
        <dbReference type="ChEBI" id="CHEBI:33019"/>
        <dbReference type="ChEBI" id="CHEBI:61557"/>
        <dbReference type="ChEBI" id="CHEBI:140395"/>
        <dbReference type="EC" id="2.7.7.6"/>
    </reaction>
</comment>
<feature type="domain" description="RNA polymerase Rpb2" evidence="13">
    <location>
        <begin position="993"/>
        <end position="1026"/>
    </location>
</feature>
<dbReference type="GO" id="GO:0003677">
    <property type="term" value="F:DNA binding"/>
    <property type="evidence" value="ECO:0007669"/>
    <property type="project" value="InterPro"/>
</dbReference>
<evidence type="ECO:0000259" key="18">
    <source>
        <dbReference type="Pfam" id="PF04567"/>
    </source>
</evidence>
<dbReference type="InterPro" id="IPR007647">
    <property type="entry name" value="RNA_pol_Rpb2_5"/>
</dbReference>
<comment type="subcellular location">
    <subcellularLocation>
        <location evidence="1">Nucleus</location>
    </subcellularLocation>
</comment>
<dbReference type="Pfam" id="PF04567">
    <property type="entry name" value="RNA_pol_Rpb2_5"/>
    <property type="match status" value="1"/>
</dbReference>
<keyword evidence="5 11" id="KW-0548">Nucleotidyltransferase</keyword>
<dbReference type="GO" id="GO:0006351">
    <property type="term" value="P:DNA-templated transcription"/>
    <property type="evidence" value="ECO:0007669"/>
    <property type="project" value="InterPro"/>
</dbReference>
<dbReference type="GO" id="GO:0003899">
    <property type="term" value="F:DNA-directed RNA polymerase activity"/>
    <property type="evidence" value="ECO:0007669"/>
    <property type="project" value="UniProtKB-EC"/>
</dbReference>
<keyword evidence="4 11" id="KW-0808">Transferase</keyword>
<dbReference type="Pfam" id="PF04563">
    <property type="entry name" value="RNA_pol_Rpb2_1"/>
    <property type="match status" value="1"/>
</dbReference>
<dbReference type="InterPro" id="IPR007646">
    <property type="entry name" value="RNA_pol_Rpb2_4"/>
</dbReference>
<dbReference type="InterPro" id="IPR007644">
    <property type="entry name" value="RNA_pol_bsu_protrusion"/>
</dbReference>
<dbReference type="InterPro" id="IPR037034">
    <property type="entry name" value="RNA_pol_Rpb2_2_sf"/>
</dbReference>
<protein>
    <recommendedName>
        <fullName evidence="11">DNA-directed RNA polymerase subunit beta</fullName>
        <ecNumber evidence="11">2.7.7.6</ecNumber>
    </recommendedName>
</protein>
<evidence type="ECO:0000259" key="17">
    <source>
        <dbReference type="Pfam" id="PF04566"/>
    </source>
</evidence>
<dbReference type="InterPro" id="IPR015712">
    <property type="entry name" value="DNA-dir_RNA_pol_su2"/>
</dbReference>
<dbReference type="InterPro" id="IPR007642">
    <property type="entry name" value="RNA_pol_Rpb2_2"/>
</dbReference>
<proteinExistence type="inferred from homology"/>
<dbReference type="InterPro" id="IPR007645">
    <property type="entry name" value="RNA_pol_Rpb2_3"/>
</dbReference>
<evidence type="ECO:0000256" key="3">
    <source>
        <dbReference type="ARBA" id="ARBA00022478"/>
    </source>
</evidence>
<feature type="domain" description="RNA polymerase Rpb2" evidence="17">
    <location>
        <begin position="484"/>
        <end position="544"/>
    </location>
</feature>
<feature type="domain" description="RNA polymerase beta subunit protrusion" evidence="15">
    <location>
        <begin position="5"/>
        <end position="343"/>
    </location>
</feature>
<dbReference type="GO" id="GO:0046872">
    <property type="term" value="F:metal ion binding"/>
    <property type="evidence" value="ECO:0007669"/>
    <property type="project" value="UniProtKB-KW"/>
</dbReference>
<dbReference type="Pfam" id="PF04561">
    <property type="entry name" value="RNA_pol_Rpb2_2"/>
    <property type="match status" value="1"/>
</dbReference>
<dbReference type="RefSeq" id="XP_012898857.1">
    <property type="nucleotide sequence ID" value="XM_013043403.1"/>
</dbReference>
<evidence type="ECO:0000256" key="6">
    <source>
        <dbReference type="ARBA" id="ARBA00022723"/>
    </source>
</evidence>
<keyword evidence="7" id="KW-0862">Zinc</keyword>
<evidence type="ECO:0000259" key="13">
    <source>
        <dbReference type="Pfam" id="PF04560"/>
    </source>
</evidence>
<keyword evidence="6" id="KW-0479">Metal-binding</keyword>
<evidence type="ECO:0000259" key="15">
    <source>
        <dbReference type="Pfam" id="PF04563"/>
    </source>
</evidence>
<dbReference type="InterPro" id="IPR007641">
    <property type="entry name" value="RNA_pol_Rpb2_7"/>
</dbReference>
<dbReference type="InterPro" id="IPR014724">
    <property type="entry name" value="RNA_pol_RPB2_OB-fold"/>
</dbReference>
<dbReference type="Pfam" id="PF00562">
    <property type="entry name" value="RNA_pol_Rpb2_6"/>
    <property type="match status" value="1"/>
</dbReference>
<evidence type="ECO:0000256" key="7">
    <source>
        <dbReference type="ARBA" id="ARBA00022833"/>
    </source>
</evidence>
<dbReference type="Gene3D" id="3.90.1100.10">
    <property type="match status" value="2"/>
</dbReference>
<evidence type="ECO:0000259" key="12">
    <source>
        <dbReference type="Pfam" id="PF00562"/>
    </source>
</evidence>
<evidence type="ECO:0000256" key="4">
    <source>
        <dbReference type="ARBA" id="ARBA00022679"/>
    </source>
</evidence>
<dbReference type="InterPro" id="IPR007121">
    <property type="entry name" value="RNA_pol_bsu_CS"/>
</dbReference>
<dbReference type="PANTHER" id="PTHR20856">
    <property type="entry name" value="DNA-DIRECTED RNA POLYMERASE I SUBUNIT 2"/>
    <property type="match status" value="1"/>
</dbReference>
<dbReference type="Proteomes" id="UP000008312">
    <property type="component" value="Unassembled WGS sequence"/>
</dbReference>
<feature type="domain" description="RNA polymerase Rpb2" evidence="14">
    <location>
        <begin position="128"/>
        <end position="305"/>
    </location>
</feature>
<dbReference type="FunFam" id="3.90.1110.10:FF:000006">
    <property type="entry name" value="DNA-directed RNA polymerase subunit beta"/>
    <property type="match status" value="1"/>
</dbReference>
<dbReference type="InParanoid" id="D8M9S0"/>
<comment type="function">
    <text evidence="11">DNA-dependent RNA polymerase catalyzes the transcription of DNA into RNA using the four ribonucleoside triphosphates as substrates.</text>
</comment>
<keyword evidence="3 11" id="KW-0240">DNA-directed RNA polymerase</keyword>
<evidence type="ECO:0000256" key="1">
    <source>
        <dbReference type="ARBA" id="ARBA00004123"/>
    </source>
</evidence>
<dbReference type="Pfam" id="PF04566">
    <property type="entry name" value="RNA_pol_Rpb2_4"/>
    <property type="match status" value="1"/>
</dbReference>
<dbReference type="InterPro" id="IPR007120">
    <property type="entry name" value="DNA-dir_RNAP_su2_dom"/>
</dbReference>
<dbReference type="GeneID" id="24921519"/>
<dbReference type="CDD" id="cd00653">
    <property type="entry name" value="RNA_pol_B_RPB2"/>
    <property type="match status" value="1"/>
</dbReference>
<dbReference type="Gene3D" id="2.40.270.10">
    <property type="entry name" value="DNA-directed RNA polymerase, subunit 2, domain 6"/>
    <property type="match status" value="1"/>
</dbReference>
<evidence type="ECO:0000313" key="19">
    <source>
        <dbReference type="EMBL" id="CBK24809.2"/>
    </source>
</evidence>
<dbReference type="Gene3D" id="3.90.1800.10">
    <property type="entry name" value="RNA polymerase alpha subunit dimerisation domain"/>
    <property type="match status" value="1"/>
</dbReference>
<keyword evidence="20" id="KW-1185">Reference proteome</keyword>
<dbReference type="AlphaFoldDB" id="D8M9S0"/>
<dbReference type="GO" id="GO:0000428">
    <property type="term" value="C:DNA-directed RNA polymerase complex"/>
    <property type="evidence" value="ECO:0007669"/>
    <property type="project" value="UniProtKB-KW"/>
</dbReference>
<dbReference type="FunFam" id="2.40.270.10:FF:000011">
    <property type="entry name" value="DNA-directed RNA polymerase subunit beta"/>
    <property type="match status" value="1"/>
</dbReference>
<evidence type="ECO:0000256" key="8">
    <source>
        <dbReference type="ARBA" id="ARBA00023163"/>
    </source>
</evidence>
<organism evidence="19">
    <name type="scientific">Blastocystis hominis</name>
    <dbReference type="NCBI Taxonomy" id="12968"/>
    <lineage>
        <taxon>Eukaryota</taxon>
        <taxon>Sar</taxon>
        <taxon>Stramenopiles</taxon>
        <taxon>Bigyra</taxon>
        <taxon>Opalozoa</taxon>
        <taxon>Opalinata</taxon>
        <taxon>Blastocystidae</taxon>
        <taxon>Blastocystis</taxon>
    </lineage>
</organism>
<name>D8M9S0_BLAHO</name>
<keyword evidence="8 11" id="KW-0804">Transcription</keyword>
<reference evidence="19" key="1">
    <citation type="submission" date="2010-02" db="EMBL/GenBank/DDBJ databases">
        <title>Sequencing and annotation of the Blastocystis hominis genome.</title>
        <authorList>
            <person name="Wincker P."/>
        </authorList>
    </citation>
    <scope>NUCLEOTIDE SEQUENCE</scope>
    <source>
        <strain evidence="19">Singapore isolate B</strain>
    </source>
</reference>
<evidence type="ECO:0000259" key="14">
    <source>
        <dbReference type="Pfam" id="PF04561"/>
    </source>
</evidence>
<dbReference type="FunFam" id="2.40.270.10:FF:000006">
    <property type="entry name" value="DNA-directed RNA polymerase subunit beta"/>
    <property type="match status" value="1"/>
</dbReference>
<gene>
    <name evidence="19" type="ORF">GSBLH_T00004494001</name>
</gene>
<dbReference type="PROSITE" id="PS01166">
    <property type="entry name" value="RNA_POL_BETA"/>
    <property type="match status" value="1"/>
</dbReference>
<evidence type="ECO:0000256" key="5">
    <source>
        <dbReference type="ARBA" id="ARBA00022695"/>
    </source>
</evidence>
<dbReference type="SUPFAM" id="SSF64484">
    <property type="entry name" value="beta and beta-prime subunits of DNA dependent RNA-polymerase"/>
    <property type="match status" value="1"/>
</dbReference>
<feature type="domain" description="DNA-directed RNA polymerase subunit 2 hybrid-binding" evidence="12">
    <location>
        <begin position="615"/>
        <end position="991"/>
    </location>
</feature>
<evidence type="ECO:0000256" key="2">
    <source>
        <dbReference type="ARBA" id="ARBA00006835"/>
    </source>
</evidence>
<evidence type="ECO:0000256" key="10">
    <source>
        <dbReference type="RuleBase" id="RU000434"/>
    </source>
</evidence>
<dbReference type="EC" id="2.7.7.6" evidence="11"/>
<dbReference type="Pfam" id="PF04565">
    <property type="entry name" value="RNA_pol_Rpb2_3"/>
    <property type="match status" value="1"/>
</dbReference>
<dbReference type="InterPro" id="IPR037033">
    <property type="entry name" value="DNA-dir_RNAP_su2_hyb_sf"/>
</dbReference>
<evidence type="ECO:0000256" key="9">
    <source>
        <dbReference type="ARBA" id="ARBA00023242"/>
    </source>
</evidence>
<feature type="domain" description="RNA polymerase Rpb2" evidence="16">
    <location>
        <begin position="387"/>
        <end position="447"/>
    </location>
</feature>